<evidence type="ECO:0000256" key="5">
    <source>
        <dbReference type="ARBA" id="ARBA00022781"/>
    </source>
</evidence>
<evidence type="ECO:0000256" key="9">
    <source>
        <dbReference type="ARBA" id="ARBA00023136"/>
    </source>
</evidence>
<evidence type="ECO:0000256" key="6">
    <source>
        <dbReference type="ARBA" id="ARBA00022792"/>
    </source>
</evidence>
<dbReference type="HOGENOM" id="CLU_130600_0_1_1"/>
<reference evidence="11" key="1">
    <citation type="submission" date="2025-08" db="UniProtKB">
        <authorList>
            <consortium name="Ensembl"/>
        </authorList>
    </citation>
    <scope>IDENTIFICATION</scope>
</reference>
<evidence type="ECO:0000256" key="4">
    <source>
        <dbReference type="ARBA" id="ARBA00022547"/>
    </source>
</evidence>
<keyword evidence="6" id="KW-0999">Mitochondrion inner membrane</keyword>
<keyword evidence="10" id="KW-0175">Coiled coil</keyword>
<dbReference type="Ensembl" id="ENSPMAT00000000221.1">
    <property type="protein sequence ID" value="ENSPMAP00000000221.1"/>
    <property type="gene ID" value="ENSPMAG00000000199.1"/>
</dbReference>
<evidence type="ECO:0000256" key="3">
    <source>
        <dbReference type="ARBA" id="ARBA00022448"/>
    </source>
</evidence>
<evidence type="ECO:0000256" key="7">
    <source>
        <dbReference type="ARBA" id="ARBA00023065"/>
    </source>
</evidence>
<feature type="coiled-coil region" evidence="10">
    <location>
        <begin position="49"/>
        <end position="105"/>
    </location>
</feature>
<evidence type="ECO:0000256" key="10">
    <source>
        <dbReference type="SAM" id="Coils"/>
    </source>
</evidence>
<dbReference type="GO" id="GO:0015078">
    <property type="term" value="F:proton transmembrane transporter activity"/>
    <property type="evidence" value="ECO:0007669"/>
    <property type="project" value="InterPro"/>
</dbReference>
<dbReference type="GO" id="GO:0045259">
    <property type="term" value="C:proton-transporting ATP synthase complex"/>
    <property type="evidence" value="ECO:0007669"/>
    <property type="project" value="UniProtKB-KW"/>
</dbReference>
<dbReference type="AlphaFoldDB" id="S4R4U1"/>
<keyword evidence="5" id="KW-0375">Hydrogen ion transport</keyword>
<evidence type="ECO:0000256" key="2">
    <source>
        <dbReference type="ARBA" id="ARBA00006842"/>
    </source>
</evidence>
<dbReference type="STRING" id="7757.ENSPMAP00000000221"/>
<comment type="subcellular location">
    <subcellularLocation>
        <location evidence="1">Mitochondrion inner membrane</location>
    </subcellularLocation>
</comment>
<dbReference type="GO" id="GO:0005743">
    <property type="term" value="C:mitochondrial inner membrane"/>
    <property type="evidence" value="ECO:0007669"/>
    <property type="project" value="UniProtKB-SubCell"/>
</dbReference>
<accession>S4R4U1</accession>
<dbReference type="GeneTree" id="ENSGT00390000003582"/>
<name>S4R4U1_PETMA</name>
<dbReference type="SUPFAM" id="SSF161065">
    <property type="entry name" value="ATP synthase D chain-like"/>
    <property type="match status" value="1"/>
</dbReference>
<comment type="similarity">
    <text evidence="2">Belongs to the ATPase d subunit family.</text>
</comment>
<reference evidence="11" key="2">
    <citation type="submission" date="2025-09" db="UniProtKB">
        <authorList>
            <consortium name="Ensembl"/>
        </authorList>
    </citation>
    <scope>IDENTIFICATION</scope>
</reference>
<evidence type="ECO:0000256" key="1">
    <source>
        <dbReference type="ARBA" id="ARBA00004273"/>
    </source>
</evidence>
<keyword evidence="3" id="KW-0813">Transport</keyword>
<sequence length="127" mass="14637">NPAFRCRLSSLPEKPAAIDWAMYRSKLASPALVDEFEKKFNALKVPEPVDNYSSKIAIQEKEADKSAQEFIQASKQRIAGYEKELEKMRNMVHVEEMTIDDLNEAFPETKLDKVKYPFWPFKPIAAL</sequence>
<dbReference type="OMA" id="EMLCYYF"/>
<dbReference type="Gene3D" id="6.10.280.70">
    <property type="match status" value="1"/>
</dbReference>
<dbReference type="GO" id="GO:0015986">
    <property type="term" value="P:proton motive force-driven ATP synthesis"/>
    <property type="evidence" value="ECO:0007669"/>
    <property type="project" value="InterPro"/>
</dbReference>
<dbReference type="InterPro" id="IPR008689">
    <property type="entry name" value="ATP_synth_F0_dsu_mt"/>
</dbReference>
<evidence type="ECO:0000313" key="11">
    <source>
        <dbReference type="Ensembl" id="ENSPMAP00000000221.1"/>
    </source>
</evidence>
<organism evidence="11">
    <name type="scientific">Petromyzon marinus</name>
    <name type="common">Sea lamprey</name>
    <dbReference type="NCBI Taxonomy" id="7757"/>
    <lineage>
        <taxon>Eukaryota</taxon>
        <taxon>Metazoa</taxon>
        <taxon>Chordata</taxon>
        <taxon>Craniata</taxon>
        <taxon>Vertebrata</taxon>
        <taxon>Cyclostomata</taxon>
        <taxon>Hyperoartia</taxon>
        <taxon>Petromyzontiformes</taxon>
        <taxon>Petromyzontidae</taxon>
        <taxon>Petromyzon</taxon>
    </lineage>
</organism>
<keyword evidence="8" id="KW-0496">Mitochondrion</keyword>
<proteinExistence type="inferred from homology"/>
<protein>
    <submittedName>
        <fullName evidence="11">ATP synthase peripheral stalk subunit d</fullName>
    </submittedName>
</protein>
<keyword evidence="4" id="KW-0138">CF(0)</keyword>
<keyword evidence="9" id="KW-0472">Membrane</keyword>
<dbReference type="InterPro" id="IPR036228">
    <property type="entry name" value="ATP_synth_F0_dsu_sf_mt"/>
</dbReference>
<dbReference type="PIRSF" id="PIRSF005514">
    <property type="entry name" value="ATPase_F0_D_mt"/>
    <property type="match status" value="1"/>
</dbReference>
<dbReference type="Pfam" id="PF05873">
    <property type="entry name" value="Mt_ATP-synt_D"/>
    <property type="match status" value="1"/>
</dbReference>
<keyword evidence="7" id="KW-0406">Ion transport</keyword>
<evidence type="ECO:0000256" key="8">
    <source>
        <dbReference type="ARBA" id="ARBA00023128"/>
    </source>
</evidence>
<dbReference type="PANTHER" id="PTHR12700">
    <property type="entry name" value="ATP SYNTHASE SUBUNIT D, MITOCHONDRIAL"/>
    <property type="match status" value="1"/>
</dbReference>